<protein>
    <submittedName>
        <fullName evidence="1">Uncharacterized protein</fullName>
    </submittedName>
</protein>
<proteinExistence type="predicted"/>
<organism evidence="1 2">
    <name type="scientific">Aspergillus melleus</name>
    <dbReference type="NCBI Taxonomy" id="138277"/>
    <lineage>
        <taxon>Eukaryota</taxon>
        <taxon>Fungi</taxon>
        <taxon>Dikarya</taxon>
        <taxon>Ascomycota</taxon>
        <taxon>Pezizomycotina</taxon>
        <taxon>Eurotiomycetes</taxon>
        <taxon>Eurotiomycetidae</taxon>
        <taxon>Eurotiales</taxon>
        <taxon>Aspergillaceae</taxon>
        <taxon>Aspergillus</taxon>
        <taxon>Aspergillus subgen. Circumdati</taxon>
    </lineage>
</organism>
<gene>
    <name evidence="1" type="ORF">N8T08_005536</name>
</gene>
<evidence type="ECO:0000313" key="2">
    <source>
        <dbReference type="Proteomes" id="UP001177260"/>
    </source>
</evidence>
<reference evidence="1 2" key="1">
    <citation type="journal article" date="2023" name="ACS Omega">
        <title>Identification of the Neoaspergillic Acid Biosynthesis Gene Cluster by Establishing an In Vitro CRISPR-Ribonucleoprotein Genetic System in Aspergillus melleus.</title>
        <authorList>
            <person name="Yuan B."/>
            <person name="Grau M.F."/>
            <person name="Murata R.M."/>
            <person name="Torok T."/>
            <person name="Venkateswaran K."/>
            <person name="Stajich J.E."/>
            <person name="Wang C.C.C."/>
        </authorList>
    </citation>
    <scope>NUCLEOTIDE SEQUENCE [LARGE SCALE GENOMIC DNA]</scope>
    <source>
        <strain evidence="1 2">IMV 1140</strain>
    </source>
</reference>
<accession>A0ACC3B201</accession>
<sequence>MFAAMDWAFDRSLWPAYFVACFVFYLTVRPYSKSYLDVPTVKFNKFLPNFFNRLLFFIDAPAMVQYGYTHFAGKPFQILKPDGDLIILPDKYMDEIKVLPPNKISLLHAQHRNVLGEYINILLDSQLPAFTVAKKLTPALNRIVPRTIDELTNAFPTVIPECKDRWVPIGLYDTILSLMSRTTSRIIVGDDLCRDENWLNLLIRYTNNVGITIFLLRPFPKVVRPLIARWLPSVRKLAEQLTYATDKLFVPMIKERRIKEETDPNYQKPDDFVQWMMDAADNEYDKRPEVLSQGIMTIVALAVVHTSTMLTTHAIYDLILMPDVLETLRQEIPETLKDGWKGTTQAQLLSQRRMDSFLRESHRFNPTSEVTAQRICLEELVLSDGFVLPKGSHICFPSGPMSRDSEIIEDADTFDPWRWCKDVEAPNYLVTIGRTNMHFGYGRQACPGRFYATNTIKAILSRFLMEYDFKFEHDMKRRPYNVTNGDHIMPNMKTRVLIKERGVKI</sequence>
<dbReference type="EMBL" id="JAOPJF010000031">
    <property type="protein sequence ID" value="KAK1144383.1"/>
    <property type="molecule type" value="Genomic_DNA"/>
</dbReference>
<dbReference type="Proteomes" id="UP001177260">
    <property type="component" value="Unassembled WGS sequence"/>
</dbReference>
<comment type="caution">
    <text evidence="1">The sequence shown here is derived from an EMBL/GenBank/DDBJ whole genome shotgun (WGS) entry which is preliminary data.</text>
</comment>
<evidence type="ECO:0000313" key="1">
    <source>
        <dbReference type="EMBL" id="KAK1144383.1"/>
    </source>
</evidence>
<name>A0ACC3B201_9EURO</name>
<keyword evidence="2" id="KW-1185">Reference proteome</keyword>